<accession>A0ABX0H9A8</accession>
<evidence type="ECO:0000313" key="1">
    <source>
        <dbReference type="EMBL" id="NHE56929.1"/>
    </source>
</evidence>
<name>A0ABX0H9A8_9BACT</name>
<comment type="caution">
    <text evidence="1">The sequence shown here is derived from an EMBL/GenBank/DDBJ whole genome shotgun (WGS) entry which is preliminary data.</text>
</comment>
<dbReference type="InterPro" id="IPR029032">
    <property type="entry name" value="AhpD-like"/>
</dbReference>
<proteinExistence type="predicted"/>
<sequence>MENVGKIDDKVLENFFEAGYYKEKLVDSIVAIGEKAITNMLPNVTKIPIDFPEAAPLN</sequence>
<dbReference type="SUPFAM" id="SSF69118">
    <property type="entry name" value="AhpD-like"/>
    <property type="match status" value="1"/>
</dbReference>
<dbReference type="RefSeq" id="WP_166145797.1">
    <property type="nucleotide sequence ID" value="NZ_JAANYN010000003.1"/>
</dbReference>
<reference evidence="1 2" key="1">
    <citation type="submission" date="2020-03" db="EMBL/GenBank/DDBJ databases">
        <title>Cyclobacterium plantarum sp. nov., a marine bacterium isolated from a coastal-marine wetland.</title>
        <authorList>
            <person name="Sanchez-Porro C."/>
            <person name="Ventosa A."/>
            <person name="Amoozegar M."/>
        </authorList>
    </citation>
    <scope>NUCLEOTIDE SEQUENCE [LARGE SCALE GENOMIC DNA]</scope>
    <source>
        <strain evidence="1 2">GBPx2</strain>
    </source>
</reference>
<organism evidence="1 2">
    <name type="scientific">Cyclobacterium plantarum</name>
    <dbReference type="NCBI Taxonomy" id="2716263"/>
    <lineage>
        <taxon>Bacteria</taxon>
        <taxon>Pseudomonadati</taxon>
        <taxon>Bacteroidota</taxon>
        <taxon>Cytophagia</taxon>
        <taxon>Cytophagales</taxon>
        <taxon>Cyclobacteriaceae</taxon>
        <taxon>Cyclobacterium</taxon>
    </lineage>
</organism>
<dbReference type="Proteomes" id="UP000649799">
    <property type="component" value="Unassembled WGS sequence"/>
</dbReference>
<protein>
    <submittedName>
        <fullName evidence="1">Uncharacterized protein</fullName>
    </submittedName>
</protein>
<keyword evidence="2" id="KW-1185">Reference proteome</keyword>
<evidence type="ECO:0000313" key="2">
    <source>
        <dbReference type="Proteomes" id="UP000649799"/>
    </source>
</evidence>
<gene>
    <name evidence="1" type="ORF">G9Q97_08905</name>
</gene>
<dbReference type="EMBL" id="JAANYN010000003">
    <property type="protein sequence ID" value="NHE56929.1"/>
    <property type="molecule type" value="Genomic_DNA"/>
</dbReference>